<dbReference type="STRING" id="1392247.A0A3N4KYP0"/>
<dbReference type="Proteomes" id="UP000277580">
    <property type="component" value="Unassembled WGS sequence"/>
</dbReference>
<gene>
    <name evidence="1" type="ORF">P167DRAFT_501740</name>
</gene>
<dbReference type="Pfam" id="PF05721">
    <property type="entry name" value="PhyH"/>
    <property type="match status" value="1"/>
</dbReference>
<dbReference type="SUPFAM" id="SSF51197">
    <property type="entry name" value="Clavaminate synthase-like"/>
    <property type="match status" value="1"/>
</dbReference>
<dbReference type="InterPro" id="IPR008775">
    <property type="entry name" value="Phytyl_CoA_dOase-like"/>
</dbReference>
<sequence length="333" mass="37402">MPSRVEPTPTLSYDITVHPLLANDGLLEPQDLAPLRPTPLDTSTDEMRHRFTTDGYLWIKGLLPRADVLTMREKYFTFLSPTGLLKPNTPAVDGIFDAAKTPDMFPGIGAATVKNTYPNPLAKEFVERALQAHTEPWYADDFCQHPKLREFVAGMSGWGEHTVVLRRTLLRNNIPGTTAIGVHYDQIFLRHGEPTAITAWVPIGDIRVKGGGLIYLEGSHELGRELEAKFKREADEAGMSEEERKYAFNRNMMDSGLLTDGAKGFARACGKRWLVADYEAGDVVFHNPFMIHAGTVNEDPDNIIRLATDLRYADSSRPWDSRWMKHYTTDDGL</sequence>
<dbReference type="PANTHER" id="PTHR40128:SF1">
    <property type="entry name" value="PHYTANOYL-COA HYDROXYLASE"/>
    <property type="match status" value="1"/>
</dbReference>
<dbReference type="Gene3D" id="2.60.120.620">
    <property type="entry name" value="q2cbj1_9rhob like domain"/>
    <property type="match status" value="1"/>
</dbReference>
<reference evidence="1 2" key="1">
    <citation type="journal article" date="2018" name="Nat. Ecol. Evol.">
        <title>Pezizomycetes genomes reveal the molecular basis of ectomycorrhizal truffle lifestyle.</title>
        <authorList>
            <person name="Murat C."/>
            <person name="Payen T."/>
            <person name="Noel B."/>
            <person name="Kuo A."/>
            <person name="Morin E."/>
            <person name="Chen J."/>
            <person name="Kohler A."/>
            <person name="Krizsan K."/>
            <person name="Balestrini R."/>
            <person name="Da Silva C."/>
            <person name="Montanini B."/>
            <person name="Hainaut M."/>
            <person name="Levati E."/>
            <person name="Barry K.W."/>
            <person name="Belfiori B."/>
            <person name="Cichocki N."/>
            <person name="Clum A."/>
            <person name="Dockter R.B."/>
            <person name="Fauchery L."/>
            <person name="Guy J."/>
            <person name="Iotti M."/>
            <person name="Le Tacon F."/>
            <person name="Lindquist E.A."/>
            <person name="Lipzen A."/>
            <person name="Malagnac F."/>
            <person name="Mello A."/>
            <person name="Molinier V."/>
            <person name="Miyauchi S."/>
            <person name="Poulain J."/>
            <person name="Riccioni C."/>
            <person name="Rubini A."/>
            <person name="Sitrit Y."/>
            <person name="Splivallo R."/>
            <person name="Traeger S."/>
            <person name="Wang M."/>
            <person name="Zifcakova L."/>
            <person name="Wipf D."/>
            <person name="Zambonelli A."/>
            <person name="Paolocci F."/>
            <person name="Nowrousian M."/>
            <person name="Ottonello S."/>
            <person name="Baldrian P."/>
            <person name="Spatafora J.W."/>
            <person name="Henrissat B."/>
            <person name="Nagy L.G."/>
            <person name="Aury J.M."/>
            <person name="Wincker P."/>
            <person name="Grigoriev I.V."/>
            <person name="Bonfante P."/>
            <person name="Martin F.M."/>
        </authorList>
    </citation>
    <scope>NUCLEOTIDE SEQUENCE [LARGE SCALE GENOMIC DNA]</scope>
    <source>
        <strain evidence="1 2">CCBAS932</strain>
    </source>
</reference>
<keyword evidence="2" id="KW-1185">Reference proteome</keyword>
<dbReference type="EMBL" id="ML119112">
    <property type="protein sequence ID" value="RPB15680.1"/>
    <property type="molecule type" value="Genomic_DNA"/>
</dbReference>
<evidence type="ECO:0008006" key="3">
    <source>
        <dbReference type="Google" id="ProtNLM"/>
    </source>
</evidence>
<accession>A0A3N4KYP0</accession>
<organism evidence="1 2">
    <name type="scientific">Morchella conica CCBAS932</name>
    <dbReference type="NCBI Taxonomy" id="1392247"/>
    <lineage>
        <taxon>Eukaryota</taxon>
        <taxon>Fungi</taxon>
        <taxon>Dikarya</taxon>
        <taxon>Ascomycota</taxon>
        <taxon>Pezizomycotina</taxon>
        <taxon>Pezizomycetes</taxon>
        <taxon>Pezizales</taxon>
        <taxon>Morchellaceae</taxon>
        <taxon>Morchella</taxon>
    </lineage>
</organism>
<evidence type="ECO:0000313" key="2">
    <source>
        <dbReference type="Proteomes" id="UP000277580"/>
    </source>
</evidence>
<proteinExistence type="predicted"/>
<name>A0A3N4KYP0_9PEZI</name>
<dbReference type="OrthoDB" id="2328924at2759"/>
<dbReference type="InParanoid" id="A0A3N4KYP0"/>
<dbReference type="PANTHER" id="PTHR40128">
    <property type="entry name" value="EXPRESSED PROTEIN"/>
    <property type="match status" value="1"/>
</dbReference>
<protein>
    <recommendedName>
        <fullName evidence="3">Phytanoyl-CoA hydroxylase</fullName>
    </recommendedName>
</protein>
<dbReference type="AlphaFoldDB" id="A0A3N4KYP0"/>
<evidence type="ECO:0000313" key="1">
    <source>
        <dbReference type="EMBL" id="RPB15680.1"/>
    </source>
</evidence>